<dbReference type="RefSeq" id="WP_014809508.1">
    <property type="nucleotide sequence ID" value="NC_018025.1"/>
</dbReference>
<dbReference type="HOGENOM" id="CLU_020336_50_1_7"/>
<dbReference type="OrthoDB" id="5338718at2"/>
<dbReference type="STRING" id="706587.Desti_1649"/>
<dbReference type="InterPro" id="IPR000073">
    <property type="entry name" value="AB_hydrolase_1"/>
</dbReference>
<accession>I4C469</accession>
<evidence type="ECO:0000259" key="1">
    <source>
        <dbReference type="Pfam" id="PF12697"/>
    </source>
</evidence>
<dbReference type="KEGG" id="dti:Desti_1649"/>
<keyword evidence="2" id="KW-0012">Acyltransferase</keyword>
<keyword evidence="2" id="KW-0378">Hydrolase</keyword>
<proteinExistence type="predicted"/>
<feature type="domain" description="AB hydrolase-1" evidence="1">
    <location>
        <begin position="27"/>
        <end position="248"/>
    </location>
</feature>
<dbReference type="PANTHER" id="PTHR43798">
    <property type="entry name" value="MONOACYLGLYCEROL LIPASE"/>
    <property type="match status" value="1"/>
</dbReference>
<dbReference type="InterPro" id="IPR029058">
    <property type="entry name" value="AB_hydrolase_fold"/>
</dbReference>
<keyword evidence="2" id="KW-0808">Transferase</keyword>
<sequence>MPERTINGRRLGFEIQPESFDKNGLTVVFIHGTGGDREHWRDQLNGLSSTASMLALELPGHGTSEGPGEATVQGFSRWVIDFIDAVDLRKVMLVGCSLGSAITQWIALNARQPWLVALGLVGAGARLKVHPAFLEGLRDNKNKALSMLADFCLSDSPDPVLHAKLREKFLDADAELILGDLGACNEFDVMGRLSEIDLPTCIIVGQEDKLTPVKYAKFLSESIKNSSLQIIPAAGHLVSMEQPLKFNEILSDFIRRL</sequence>
<protein>
    <submittedName>
        <fullName evidence="2">Putative hydrolase or acyltransferase of alpha/beta superfamily</fullName>
    </submittedName>
</protein>
<keyword evidence="3" id="KW-1185">Reference proteome</keyword>
<dbReference type="SUPFAM" id="SSF53474">
    <property type="entry name" value="alpha/beta-Hydrolases"/>
    <property type="match status" value="1"/>
</dbReference>
<dbReference type="AlphaFoldDB" id="I4C469"/>
<dbReference type="GO" id="GO:0016787">
    <property type="term" value="F:hydrolase activity"/>
    <property type="evidence" value="ECO:0007669"/>
    <property type="project" value="UniProtKB-KW"/>
</dbReference>
<dbReference type="eggNOG" id="COG2267">
    <property type="taxonomic scope" value="Bacteria"/>
</dbReference>
<dbReference type="PRINTS" id="PR00111">
    <property type="entry name" value="ABHYDROLASE"/>
</dbReference>
<evidence type="ECO:0000313" key="3">
    <source>
        <dbReference type="Proteomes" id="UP000006055"/>
    </source>
</evidence>
<dbReference type="EMBL" id="CP003360">
    <property type="protein sequence ID" value="AFM24360.1"/>
    <property type="molecule type" value="Genomic_DNA"/>
</dbReference>
<evidence type="ECO:0000313" key="2">
    <source>
        <dbReference type="EMBL" id="AFM24360.1"/>
    </source>
</evidence>
<dbReference type="Proteomes" id="UP000006055">
    <property type="component" value="Chromosome"/>
</dbReference>
<dbReference type="Pfam" id="PF12697">
    <property type="entry name" value="Abhydrolase_6"/>
    <property type="match status" value="1"/>
</dbReference>
<name>I4C469_DESTA</name>
<dbReference type="GO" id="GO:0016746">
    <property type="term" value="F:acyltransferase activity"/>
    <property type="evidence" value="ECO:0007669"/>
    <property type="project" value="UniProtKB-KW"/>
</dbReference>
<dbReference type="InterPro" id="IPR050266">
    <property type="entry name" value="AB_hydrolase_sf"/>
</dbReference>
<reference evidence="3" key="1">
    <citation type="submission" date="2012-06" db="EMBL/GenBank/DDBJ databases">
        <title>Complete sequence of chromosome of Desulfomonile tiedjei DSM 6799.</title>
        <authorList>
            <person name="Lucas S."/>
            <person name="Copeland A."/>
            <person name="Lapidus A."/>
            <person name="Glavina del Rio T."/>
            <person name="Dalin E."/>
            <person name="Tice H."/>
            <person name="Bruce D."/>
            <person name="Goodwin L."/>
            <person name="Pitluck S."/>
            <person name="Peters L."/>
            <person name="Ovchinnikova G."/>
            <person name="Zeytun A."/>
            <person name="Lu M."/>
            <person name="Kyrpides N."/>
            <person name="Mavromatis K."/>
            <person name="Ivanova N."/>
            <person name="Brettin T."/>
            <person name="Detter J.C."/>
            <person name="Han C."/>
            <person name="Larimer F."/>
            <person name="Land M."/>
            <person name="Hauser L."/>
            <person name="Markowitz V."/>
            <person name="Cheng J.-F."/>
            <person name="Hugenholtz P."/>
            <person name="Woyke T."/>
            <person name="Wu D."/>
            <person name="Spring S."/>
            <person name="Schroeder M."/>
            <person name="Brambilla E."/>
            <person name="Klenk H.-P."/>
            <person name="Eisen J.A."/>
        </authorList>
    </citation>
    <scope>NUCLEOTIDE SEQUENCE [LARGE SCALE GENOMIC DNA]</scope>
    <source>
        <strain evidence="3">ATCC 49306 / DSM 6799 / DCB-1</strain>
    </source>
</reference>
<dbReference type="Gene3D" id="3.40.50.1820">
    <property type="entry name" value="alpha/beta hydrolase"/>
    <property type="match status" value="1"/>
</dbReference>
<organism evidence="2 3">
    <name type="scientific">Desulfomonile tiedjei (strain ATCC 49306 / DSM 6799 / DCB-1)</name>
    <dbReference type="NCBI Taxonomy" id="706587"/>
    <lineage>
        <taxon>Bacteria</taxon>
        <taxon>Pseudomonadati</taxon>
        <taxon>Thermodesulfobacteriota</taxon>
        <taxon>Desulfomonilia</taxon>
        <taxon>Desulfomonilales</taxon>
        <taxon>Desulfomonilaceae</taxon>
        <taxon>Desulfomonile</taxon>
    </lineage>
</organism>
<gene>
    <name evidence="2" type="ordered locus">Desti_1649</name>
</gene>